<proteinExistence type="inferred from homology"/>
<dbReference type="GO" id="GO:0016887">
    <property type="term" value="F:ATP hydrolysis activity"/>
    <property type="evidence" value="ECO:0007669"/>
    <property type="project" value="InterPro"/>
</dbReference>
<dbReference type="Pfam" id="PF00005">
    <property type="entry name" value="ABC_tran"/>
    <property type="match status" value="1"/>
</dbReference>
<evidence type="ECO:0000256" key="5">
    <source>
        <dbReference type="ARBA" id="ARBA00022970"/>
    </source>
</evidence>
<evidence type="ECO:0000313" key="7">
    <source>
        <dbReference type="EMBL" id="RJL20238.1"/>
    </source>
</evidence>
<evidence type="ECO:0000313" key="8">
    <source>
        <dbReference type="Proteomes" id="UP000283587"/>
    </source>
</evidence>
<dbReference type="AlphaFoldDB" id="A0A419AAS7"/>
<dbReference type="PANTHER" id="PTHR43820:SF4">
    <property type="entry name" value="HIGH-AFFINITY BRANCHED-CHAIN AMINO ACID TRANSPORT ATP-BINDING PROTEIN LIVF"/>
    <property type="match status" value="1"/>
</dbReference>
<dbReference type="SUPFAM" id="SSF52540">
    <property type="entry name" value="P-loop containing nucleoside triphosphate hydrolases"/>
    <property type="match status" value="1"/>
</dbReference>
<gene>
    <name evidence="7" type="ORF">D3P05_03560</name>
</gene>
<evidence type="ECO:0000259" key="6">
    <source>
        <dbReference type="PROSITE" id="PS50893"/>
    </source>
</evidence>
<evidence type="ECO:0000256" key="4">
    <source>
        <dbReference type="ARBA" id="ARBA00022840"/>
    </source>
</evidence>
<accession>A0A419AAS7</accession>
<dbReference type="InterPro" id="IPR003593">
    <property type="entry name" value="AAA+_ATPase"/>
</dbReference>
<dbReference type="GO" id="GO:0015807">
    <property type="term" value="P:L-amino acid transport"/>
    <property type="evidence" value="ECO:0007669"/>
    <property type="project" value="TreeGrafter"/>
</dbReference>
<dbReference type="PROSITE" id="PS00211">
    <property type="entry name" value="ABC_TRANSPORTER_1"/>
    <property type="match status" value="1"/>
</dbReference>
<name>A0A419AAS7_9RHOB</name>
<dbReference type="InterPro" id="IPR017871">
    <property type="entry name" value="ABC_transporter-like_CS"/>
</dbReference>
<dbReference type="Gene3D" id="3.40.50.300">
    <property type="entry name" value="P-loop containing nucleotide triphosphate hydrolases"/>
    <property type="match status" value="1"/>
</dbReference>
<feature type="domain" description="ABC transporter" evidence="6">
    <location>
        <begin position="3"/>
        <end position="234"/>
    </location>
</feature>
<protein>
    <submittedName>
        <fullName evidence="7">ABC transporter ATP-binding protein</fullName>
    </submittedName>
</protein>
<dbReference type="GO" id="GO:0015658">
    <property type="term" value="F:branched-chain amino acid transmembrane transporter activity"/>
    <property type="evidence" value="ECO:0007669"/>
    <property type="project" value="TreeGrafter"/>
</dbReference>
<dbReference type="InterPro" id="IPR027417">
    <property type="entry name" value="P-loop_NTPase"/>
</dbReference>
<sequence length="234" mass="25733">MLLEVRNLSVSYKGIQALRDVSLHVNRGEMVALVGSNGAGKSTLLNALSRTVVPQRGQVVFDGKDLGRMAAFQVSRQGLLHVPEGRQVLADMSVWENLQLGMLALGQRPARYRLEQVYALFPILEERTEQIAGTLSGGQQQMLAIGRALMGAPEILLLDEPSLGLSPLMSDQVFDALTRLNREGLTILLVEQNAYRALECTQRAYVLDRGQIVMEGASDVLMRDQRVIESYLGA</sequence>
<dbReference type="PROSITE" id="PS50893">
    <property type="entry name" value="ABC_TRANSPORTER_2"/>
    <property type="match status" value="1"/>
</dbReference>
<keyword evidence="2" id="KW-0813">Transport</keyword>
<evidence type="ECO:0000256" key="1">
    <source>
        <dbReference type="ARBA" id="ARBA00005417"/>
    </source>
</evidence>
<dbReference type="EMBL" id="QZEW01000011">
    <property type="protein sequence ID" value="RJL20238.1"/>
    <property type="molecule type" value="Genomic_DNA"/>
</dbReference>
<dbReference type="OrthoDB" id="9806149at2"/>
<dbReference type="Proteomes" id="UP000283587">
    <property type="component" value="Unassembled WGS sequence"/>
</dbReference>
<keyword evidence="5" id="KW-0029">Amino-acid transport</keyword>
<dbReference type="InterPro" id="IPR052156">
    <property type="entry name" value="BCAA_Transport_ATP-bd_LivF"/>
</dbReference>
<comment type="similarity">
    <text evidence="1">Belongs to the ABC transporter superfamily.</text>
</comment>
<keyword evidence="3" id="KW-0547">Nucleotide-binding</keyword>
<organism evidence="7 8">
    <name type="scientific">Paracoccus siganidrum</name>
    <dbReference type="NCBI Taxonomy" id="1276757"/>
    <lineage>
        <taxon>Bacteria</taxon>
        <taxon>Pseudomonadati</taxon>
        <taxon>Pseudomonadota</taxon>
        <taxon>Alphaproteobacteria</taxon>
        <taxon>Rhodobacterales</taxon>
        <taxon>Paracoccaceae</taxon>
        <taxon>Paracoccus</taxon>
    </lineage>
</organism>
<evidence type="ECO:0000256" key="2">
    <source>
        <dbReference type="ARBA" id="ARBA00022448"/>
    </source>
</evidence>
<keyword evidence="8" id="KW-1185">Reference proteome</keyword>
<keyword evidence="4 7" id="KW-0067">ATP-binding</keyword>
<dbReference type="PANTHER" id="PTHR43820">
    <property type="entry name" value="HIGH-AFFINITY BRANCHED-CHAIN AMINO ACID TRANSPORT ATP-BINDING PROTEIN LIVF"/>
    <property type="match status" value="1"/>
</dbReference>
<evidence type="ECO:0000256" key="3">
    <source>
        <dbReference type="ARBA" id="ARBA00022741"/>
    </source>
</evidence>
<dbReference type="RefSeq" id="WP_119896812.1">
    <property type="nucleotide sequence ID" value="NZ_QNRC01000022.1"/>
</dbReference>
<reference evidence="8" key="1">
    <citation type="submission" date="2018-09" db="EMBL/GenBank/DDBJ databases">
        <title>Paracoccus onubensis nov. sp. a moderate halophilic bacterium isolated from Gruta de las Maravillas (Aracena, Spain).</title>
        <authorList>
            <person name="Jurado V."/>
            <person name="Gutierrez-Patricio S."/>
            <person name="Gonzalez-Pimentel J.L."/>
            <person name="Miller A.Z."/>
            <person name="Laiz L."/>
            <person name="Saiz-Jimenez C."/>
        </authorList>
    </citation>
    <scope>NUCLEOTIDE SEQUENCE [LARGE SCALE GENOMIC DNA]</scope>
    <source>
        <strain evidence="8">DSM 26381</strain>
    </source>
</reference>
<dbReference type="CDD" id="cd03224">
    <property type="entry name" value="ABC_TM1139_LivF_branched"/>
    <property type="match status" value="1"/>
</dbReference>
<dbReference type="GO" id="GO:0005524">
    <property type="term" value="F:ATP binding"/>
    <property type="evidence" value="ECO:0007669"/>
    <property type="project" value="UniProtKB-KW"/>
</dbReference>
<comment type="caution">
    <text evidence="7">The sequence shown here is derived from an EMBL/GenBank/DDBJ whole genome shotgun (WGS) entry which is preliminary data.</text>
</comment>
<dbReference type="InterPro" id="IPR003439">
    <property type="entry name" value="ABC_transporter-like_ATP-bd"/>
</dbReference>
<dbReference type="SMART" id="SM00382">
    <property type="entry name" value="AAA"/>
    <property type="match status" value="1"/>
</dbReference>